<name>A0ABW2GZC8_9ACTN</name>
<proteinExistence type="predicted"/>
<gene>
    <name evidence="1" type="ORF">ACFQO7_22940</name>
</gene>
<dbReference type="RefSeq" id="WP_376808285.1">
    <property type="nucleotide sequence ID" value="NZ_JBHTAC010000025.1"/>
</dbReference>
<sequence length="153" mass="17022">MMQRHCDTHLDAAERLLGTPQQAASAWVSVFDAGALAVEKARCYQQLGRPVQVRAETATAIASRTPDRVRSRAFAQLTAVSAMIDEGSLDEACSTASEVVDTTRLLGSRLAHRQLEELLPRFAPYAGNRDVAEFLDHLRDRLSDRYRKPRDVN</sequence>
<evidence type="ECO:0008006" key="3">
    <source>
        <dbReference type="Google" id="ProtNLM"/>
    </source>
</evidence>
<comment type="caution">
    <text evidence="1">The sequence shown here is derived from an EMBL/GenBank/DDBJ whole genome shotgun (WGS) entry which is preliminary data.</text>
</comment>
<accession>A0ABW2GZC8</accession>
<protein>
    <recommendedName>
        <fullName evidence="3">Transcriptional regulator</fullName>
    </recommendedName>
</protein>
<dbReference type="Proteomes" id="UP001596392">
    <property type="component" value="Unassembled WGS sequence"/>
</dbReference>
<reference evidence="2" key="1">
    <citation type="journal article" date="2019" name="Int. J. Syst. Evol. Microbiol.">
        <title>The Global Catalogue of Microorganisms (GCM) 10K type strain sequencing project: providing services to taxonomists for standard genome sequencing and annotation.</title>
        <authorList>
            <consortium name="The Broad Institute Genomics Platform"/>
            <consortium name="The Broad Institute Genome Sequencing Center for Infectious Disease"/>
            <person name="Wu L."/>
            <person name="Ma J."/>
        </authorList>
    </citation>
    <scope>NUCLEOTIDE SEQUENCE [LARGE SCALE GENOMIC DNA]</scope>
    <source>
        <strain evidence="2">CGMCC 1.9106</strain>
    </source>
</reference>
<organism evidence="1 2">
    <name type="scientific">Catellatospora aurea</name>
    <dbReference type="NCBI Taxonomy" id="1337874"/>
    <lineage>
        <taxon>Bacteria</taxon>
        <taxon>Bacillati</taxon>
        <taxon>Actinomycetota</taxon>
        <taxon>Actinomycetes</taxon>
        <taxon>Micromonosporales</taxon>
        <taxon>Micromonosporaceae</taxon>
        <taxon>Catellatospora</taxon>
    </lineage>
</organism>
<keyword evidence="2" id="KW-1185">Reference proteome</keyword>
<evidence type="ECO:0000313" key="1">
    <source>
        <dbReference type="EMBL" id="MFC7245341.1"/>
    </source>
</evidence>
<dbReference type="EMBL" id="JBHTAC010000025">
    <property type="protein sequence ID" value="MFC7245341.1"/>
    <property type="molecule type" value="Genomic_DNA"/>
</dbReference>
<evidence type="ECO:0000313" key="2">
    <source>
        <dbReference type="Proteomes" id="UP001596392"/>
    </source>
</evidence>